<keyword evidence="9" id="KW-1185">Reference proteome</keyword>
<dbReference type="SMART" id="SM00827">
    <property type="entry name" value="PKS_AT"/>
    <property type="match status" value="1"/>
</dbReference>
<keyword evidence="6" id="KW-0012">Acyltransferase</keyword>
<evidence type="ECO:0000256" key="5">
    <source>
        <dbReference type="ARBA" id="ARBA00023268"/>
    </source>
</evidence>
<dbReference type="SMART" id="SM00823">
    <property type="entry name" value="PKS_PP"/>
    <property type="match status" value="1"/>
</dbReference>
<comment type="caution">
    <text evidence="8">The sequence shown here is derived from an EMBL/GenBank/DDBJ whole genome shotgun (WGS) entry which is preliminary data.</text>
</comment>
<dbReference type="EMBL" id="JAGINS010000001">
    <property type="protein sequence ID" value="MBP2359065.1"/>
    <property type="molecule type" value="Genomic_DNA"/>
</dbReference>
<dbReference type="InterPro" id="IPR009081">
    <property type="entry name" value="PP-bd_ACP"/>
</dbReference>
<dbReference type="InterPro" id="IPR016036">
    <property type="entry name" value="Malonyl_transacylase_ACP-bd"/>
</dbReference>
<evidence type="ECO:0000256" key="3">
    <source>
        <dbReference type="ARBA" id="ARBA00022679"/>
    </source>
</evidence>
<sequence>MQEHPSSADDDFAVAHREWLRERVAHYLGRPVPDTAPLDEEGFDSVAALSLYGDIEDEFGTLIDPEDIWTYPTVRELAGFLAMRDSRREAGRVRAAFVFTGQGSQHPGMTAGLHLHSTGYRTFLEEADAALLPHTRQSMAELILGDDPRIHRTALAQPALFAVGYALARTLQEAGVQPVAVLGHGIGEFAAATVAGALTLDDAAGLVSLRGASMQRLPPGGGMMATCITPQEAAELVAGEPDVGIGAVNAAKSVVLSGDRAALERIEAVLAERHVRCRYLAVAHAFHSPLMRSMVPGFEAVLRRLPGGAARLPFYSTVYGRLATEPLYAPYWAEQITSPVRFADAARSMLAQQAPTHVVEIGPRAVLTPYLRRMGGGRRGPVCLPVCQGPGSDAVDLAGVISALDAGPLTAAFPGARDSGARDSGARDGGA</sequence>
<dbReference type="SUPFAM" id="SSF52151">
    <property type="entry name" value="FabD/lysophospholipase-like"/>
    <property type="match status" value="1"/>
</dbReference>
<dbReference type="Pfam" id="PF00550">
    <property type="entry name" value="PP-binding"/>
    <property type="match status" value="1"/>
</dbReference>
<dbReference type="Pfam" id="PF00698">
    <property type="entry name" value="Acyl_transf_1"/>
    <property type="match status" value="1"/>
</dbReference>
<dbReference type="PROSITE" id="PS50075">
    <property type="entry name" value="CARRIER"/>
    <property type="match status" value="1"/>
</dbReference>
<dbReference type="Gene3D" id="3.30.70.3290">
    <property type="match status" value="1"/>
</dbReference>
<dbReference type="InterPro" id="IPR050091">
    <property type="entry name" value="PKS_NRPS_Biosynth_Enz"/>
</dbReference>
<keyword evidence="1" id="KW-0596">Phosphopantetheine</keyword>
<dbReference type="RefSeq" id="WP_209469733.1">
    <property type="nucleotide sequence ID" value="NZ_BMWJ01000001.1"/>
</dbReference>
<dbReference type="PANTHER" id="PTHR43775:SF51">
    <property type="entry name" value="INACTIVE PHENOLPHTHIOCEROL SYNTHESIS POLYKETIDE SYNTHASE TYPE I PKS1-RELATED"/>
    <property type="match status" value="1"/>
</dbReference>
<keyword evidence="3 8" id="KW-0808">Transferase</keyword>
<proteinExistence type="predicted"/>
<keyword evidence="4" id="KW-0045">Antibiotic biosynthesis</keyword>
<dbReference type="InterPro" id="IPR016035">
    <property type="entry name" value="Acyl_Trfase/lysoPLipase"/>
</dbReference>
<evidence type="ECO:0000313" key="9">
    <source>
        <dbReference type="Proteomes" id="UP001519311"/>
    </source>
</evidence>
<gene>
    <name evidence="8" type="ORF">JOF59_001465</name>
</gene>
<evidence type="ECO:0000259" key="7">
    <source>
        <dbReference type="PROSITE" id="PS50075"/>
    </source>
</evidence>
<dbReference type="InterPro" id="IPR001227">
    <property type="entry name" value="Ac_transferase_dom_sf"/>
</dbReference>
<feature type="domain" description="Carrier" evidence="7">
    <location>
        <begin position="6"/>
        <end position="85"/>
    </location>
</feature>
<accession>A0ABS4V573</accession>
<dbReference type="InterPro" id="IPR020806">
    <property type="entry name" value="PKS_PP-bd"/>
</dbReference>
<keyword evidence="2" id="KW-0597">Phosphoprotein</keyword>
<dbReference type="Proteomes" id="UP001519311">
    <property type="component" value="Unassembled WGS sequence"/>
</dbReference>
<dbReference type="InterPro" id="IPR036736">
    <property type="entry name" value="ACP-like_sf"/>
</dbReference>
<evidence type="ECO:0000256" key="2">
    <source>
        <dbReference type="ARBA" id="ARBA00022553"/>
    </source>
</evidence>
<evidence type="ECO:0000256" key="1">
    <source>
        <dbReference type="ARBA" id="ARBA00022450"/>
    </source>
</evidence>
<name>A0ABS4V573_9ACTN</name>
<dbReference type="PANTHER" id="PTHR43775">
    <property type="entry name" value="FATTY ACID SYNTHASE"/>
    <property type="match status" value="1"/>
</dbReference>
<dbReference type="SUPFAM" id="SSF55048">
    <property type="entry name" value="Probable ACP-binding domain of malonyl-CoA ACP transacylase"/>
    <property type="match status" value="1"/>
</dbReference>
<dbReference type="Gene3D" id="3.40.366.10">
    <property type="entry name" value="Malonyl-Coenzyme A Acyl Carrier Protein, domain 2"/>
    <property type="match status" value="1"/>
</dbReference>
<organism evidence="8 9">
    <name type="scientific">Streptomyces clavifer</name>
    <dbReference type="NCBI Taxonomy" id="68188"/>
    <lineage>
        <taxon>Bacteria</taxon>
        <taxon>Bacillati</taxon>
        <taxon>Actinomycetota</taxon>
        <taxon>Actinomycetes</taxon>
        <taxon>Kitasatosporales</taxon>
        <taxon>Streptomycetaceae</taxon>
        <taxon>Streptomyces</taxon>
    </lineage>
</organism>
<evidence type="ECO:0000256" key="6">
    <source>
        <dbReference type="ARBA" id="ARBA00023315"/>
    </source>
</evidence>
<dbReference type="InterPro" id="IPR014043">
    <property type="entry name" value="Acyl_transferase_dom"/>
</dbReference>
<keyword evidence="5" id="KW-0511">Multifunctional enzyme</keyword>
<dbReference type="SUPFAM" id="SSF47336">
    <property type="entry name" value="ACP-like"/>
    <property type="match status" value="1"/>
</dbReference>
<dbReference type="Gene3D" id="1.10.1200.10">
    <property type="entry name" value="ACP-like"/>
    <property type="match status" value="1"/>
</dbReference>
<protein>
    <submittedName>
        <fullName evidence="8">Acyl transferase domain-containing protein</fullName>
    </submittedName>
</protein>
<dbReference type="GO" id="GO:0016740">
    <property type="term" value="F:transferase activity"/>
    <property type="evidence" value="ECO:0007669"/>
    <property type="project" value="UniProtKB-KW"/>
</dbReference>
<reference evidence="8 9" key="1">
    <citation type="submission" date="2021-03" db="EMBL/GenBank/DDBJ databases">
        <title>Sequencing the genomes of 1000 actinobacteria strains.</title>
        <authorList>
            <person name="Klenk H.-P."/>
        </authorList>
    </citation>
    <scope>NUCLEOTIDE SEQUENCE [LARGE SCALE GENOMIC DNA]</scope>
    <source>
        <strain evidence="8 9">DSM 40843</strain>
    </source>
</reference>
<evidence type="ECO:0000313" key="8">
    <source>
        <dbReference type="EMBL" id="MBP2359065.1"/>
    </source>
</evidence>
<evidence type="ECO:0000256" key="4">
    <source>
        <dbReference type="ARBA" id="ARBA00023194"/>
    </source>
</evidence>